<evidence type="ECO:0008006" key="4">
    <source>
        <dbReference type="Google" id="ProtNLM"/>
    </source>
</evidence>
<proteinExistence type="inferred from homology"/>
<protein>
    <recommendedName>
        <fullName evidence="4">Tubby C-terminal-like domain-containing protein</fullName>
    </recommendedName>
</protein>
<dbReference type="SUPFAM" id="SSF54518">
    <property type="entry name" value="Tubby C-terminal domain-like"/>
    <property type="match status" value="1"/>
</dbReference>
<evidence type="ECO:0000313" key="2">
    <source>
        <dbReference type="EMBL" id="KAK1426733.1"/>
    </source>
</evidence>
<name>A0AAD8KPS4_TARER</name>
<evidence type="ECO:0000256" key="1">
    <source>
        <dbReference type="ARBA" id="ARBA00005437"/>
    </source>
</evidence>
<dbReference type="InterPro" id="IPR007612">
    <property type="entry name" value="LOR"/>
</dbReference>
<comment type="caution">
    <text evidence="2">The sequence shown here is derived from an EMBL/GenBank/DDBJ whole genome shotgun (WGS) entry which is preliminary data.</text>
</comment>
<keyword evidence="3" id="KW-1185">Reference proteome</keyword>
<dbReference type="AlphaFoldDB" id="A0AAD8KPS4"/>
<reference evidence="2" key="1">
    <citation type="journal article" date="2023" name="bioRxiv">
        <title>Improved chromosome-level genome assembly for marigold (Tagetes erecta).</title>
        <authorList>
            <person name="Jiang F."/>
            <person name="Yuan L."/>
            <person name="Wang S."/>
            <person name="Wang H."/>
            <person name="Xu D."/>
            <person name="Wang A."/>
            <person name="Fan W."/>
        </authorList>
    </citation>
    <scope>NUCLEOTIDE SEQUENCE</scope>
    <source>
        <strain evidence="2">WSJ</strain>
        <tissue evidence="2">Leaf</tissue>
    </source>
</reference>
<organism evidence="2 3">
    <name type="scientific">Tagetes erecta</name>
    <name type="common">African marigold</name>
    <dbReference type="NCBI Taxonomy" id="13708"/>
    <lineage>
        <taxon>Eukaryota</taxon>
        <taxon>Viridiplantae</taxon>
        <taxon>Streptophyta</taxon>
        <taxon>Embryophyta</taxon>
        <taxon>Tracheophyta</taxon>
        <taxon>Spermatophyta</taxon>
        <taxon>Magnoliopsida</taxon>
        <taxon>eudicotyledons</taxon>
        <taxon>Gunneridae</taxon>
        <taxon>Pentapetalae</taxon>
        <taxon>asterids</taxon>
        <taxon>campanulids</taxon>
        <taxon>Asterales</taxon>
        <taxon>Asteraceae</taxon>
        <taxon>Asteroideae</taxon>
        <taxon>Heliantheae alliance</taxon>
        <taxon>Tageteae</taxon>
        <taxon>Tagetes</taxon>
    </lineage>
</organism>
<dbReference type="PANTHER" id="PTHR31087:SF138">
    <property type="entry name" value="TUBBY-LIKE PROTEIN"/>
    <property type="match status" value="1"/>
</dbReference>
<comment type="similarity">
    <text evidence="1">Belongs to the LOR family.</text>
</comment>
<accession>A0AAD8KPS4</accession>
<gene>
    <name evidence="2" type="ORF">QVD17_15412</name>
</gene>
<dbReference type="InterPro" id="IPR038595">
    <property type="entry name" value="LOR_sf"/>
</dbReference>
<sequence>MTKVYPNTVVPQIPQPLSVVSATSSPLLLTVWKKSLLFNCHGFTVYDNSNGNLVYRVDNYAAGAKAEIVLMDDAGRSLLTIRRKRLSLLENWVVYDGETTSNPRFTMTKHVNLLSSKSIAHVRITGSKTKKPVYEIEGSYTQRCCVVYDDKRHSVAEMKRKEATGGVKLGGDVFRLTVQPEIDPTVAMALVVVLDQMFP</sequence>
<dbReference type="Gene3D" id="2.40.160.200">
    <property type="entry name" value="LURP1-related"/>
    <property type="match status" value="1"/>
</dbReference>
<evidence type="ECO:0000313" key="3">
    <source>
        <dbReference type="Proteomes" id="UP001229421"/>
    </source>
</evidence>
<dbReference type="InterPro" id="IPR025659">
    <property type="entry name" value="Tubby-like_C"/>
</dbReference>
<dbReference type="EMBL" id="JAUHHV010000004">
    <property type="protein sequence ID" value="KAK1426733.1"/>
    <property type="molecule type" value="Genomic_DNA"/>
</dbReference>
<dbReference type="Proteomes" id="UP001229421">
    <property type="component" value="Unassembled WGS sequence"/>
</dbReference>
<dbReference type="PANTHER" id="PTHR31087">
    <property type="match status" value="1"/>
</dbReference>
<dbReference type="Pfam" id="PF04525">
    <property type="entry name" value="LOR"/>
    <property type="match status" value="1"/>
</dbReference>